<dbReference type="PROSITE" id="PS51192">
    <property type="entry name" value="HELICASE_ATP_BIND_1"/>
    <property type="match status" value="1"/>
</dbReference>
<reference evidence="10" key="1">
    <citation type="submission" date="2021-03" db="EMBL/GenBank/DDBJ databases">
        <title>Comparative Genomics and Metabolomics in the genus Turicibacter.</title>
        <authorList>
            <person name="Maki J."/>
            <person name="Looft T."/>
        </authorList>
    </citation>
    <scope>NUCLEOTIDE SEQUENCE</scope>
    <source>
        <strain evidence="10">ISU324</strain>
    </source>
</reference>
<dbReference type="PANTHER" id="PTHR13710">
    <property type="entry name" value="DNA HELICASE RECQ FAMILY MEMBER"/>
    <property type="match status" value="1"/>
</dbReference>
<evidence type="ECO:0000313" key="11">
    <source>
        <dbReference type="Proteomes" id="UP001058072"/>
    </source>
</evidence>
<organism evidence="10 11">
    <name type="scientific">Turicibacter bilis</name>
    <dbReference type="NCBI Taxonomy" id="2735723"/>
    <lineage>
        <taxon>Bacteria</taxon>
        <taxon>Bacillati</taxon>
        <taxon>Bacillota</taxon>
        <taxon>Erysipelotrichia</taxon>
        <taxon>Erysipelotrichales</taxon>
        <taxon>Turicibacteraceae</taxon>
        <taxon>Turicibacter</taxon>
    </lineage>
</organism>
<evidence type="ECO:0000256" key="2">
    <source>
        <dbReference type="ARBA" id="ARBA00022741"/>
    </source>
</evidence>
<dbReference type="Pfam" id="PF00270">
    <property type="entry name" value="DEAD"/>
    <property type="match status" value="1"/>
</dbReference>
<dbReference type="EC" id="5.6.2.4" evidence="7"/>
<dbReference type="InterPro" id="IPR014001">
    <property type="entry name" value="Helicase_ATP-bd"/>
</dbReference>
<name>A0A9Q9CN77_9FIRM</name>
<dbReference type="SMART" id="SM00487">
    <property type="entry name" value="DEXDc"/>
    <property type="match status" value="1"/>
</dbReference>
<dbReference type="EMBL" id="CP071250">
    <property type="protein sequence ID" value="UUF07682.1"/>
    <property type="molecule type" value="Genomic_DNA"/>
</dbReference>
<keyword evidence="3" id="KW-0067">ATP-binding</keyword>
<dbReference type="RefSeq" id="WP_212724233.1">
    <property type="nucleotide sequence ID" value="NZ_CP071250.1"/>
</dbReference>
<accession>A0A9Q9CN77</accession>
<dbReference type="Gene3D" id="3.40.50.300">
    <property type="entry name" value="P-loop containing nucleotide triphosphate hydrolases"/>
    <property type="match status" value="2"/>
</dbReference>
<dbReference type="InterPro" id="IPR011545">
    <property type="entry name" value="DEAD/DEAH_box_helicase_dom"/>
</dbReference>
<dbReference type="SMART" id="SM00490">
    <property type="entry name" value="HELICc"/>
    <property type="match status" value="1"/>
</dbReference>
<evidence type="ECO:0000256" key="5">
    <source>
        <dbReference type="ARBA" id="ARBA00023235"/>
    </source>
</evidence>
<evidence type="ECO:0000256" key="4">
    <source>
        <dbReference type="ARBA" id="ARBA00023125"/>
    </source>
</evidence>
<dbReference type="CDD" id="cd17920">
    <property type="entry name" value="DEXHc_RecQ"/>
    <property type="match status" value="1"/>
</dbReference>
<proteinExistence type="inferred from homology"/>
<feature type="domain" description="Helicase C-terminal" evidence="9">
    <location>
        <begin position="517"/>
        <end position="669"/>
    </location>
</feature>
<evidence type="ECO:0000313" key="10">
    <source>
        <dbReference type="EMBL" id="UUF07682.1"/>
    </source>
</evidence>
<dbReference type="InterPro" id="IPR027417">
    <property type="entry name" value="P-loop_NTPase"/>
</dbReference>
<protein>
    <recommendedName>
        <fullName evidence="7">DNA 3'-5' helicase</fullName>
        <ecNumber evidence="7">5.6.2.4</ecNumber>
    </recommendedName>
</protein>
<dbReference type="GO" id="GO:0005694">
    <property type="term" value="C:chromosome"/>
    <property type="evidence" value="ECO:0007669"/>
    <property type="project" value="TreeGrafter"/>
</dbReference>
<evidence type="ECO:0000256" key="7">
    <source>
        <dbReference type="ARBA" id="ARBA00034808"/>
    </source>
</evidence>
<dbReference type="AlphaFoldDB" id="A0A9Q9CN77"/>
<evidence type="ECO:0000256" key="3">
    <source>
        <dbReference type="ARBA" id="ARBA00022840"/>
    </source>
</evidence>
<dbReference type="GO" id="GO:0009378">
    <property type="term" value="F:four-way junction helicase activity"/>
    <property type="evidence" value="ECO:0007669"/>
    <property type="project" value="TreeGrafter"/>
</dbReference>
<gene>
    <name evidence="10" type="ORF">J0J70_08605</name>
</gene>
<sequence length="1062" mass="125291">MFKYSKLDNLISTIEQGKTLIVLKGYTIDKKIDLQYIFNNKIMYFLNTLNNNQVISYDEYLAIRAFALEQFNQIIIVQNNMYHNLYPLCTEINDKVKECLAYHFTEDKELDDEIEIDLSDYVNIYSMFINYKDKYYVSYQIPDTNEKERYMDGENYNQILDFPNYEFEITESVFSITDDLSYIDLLELINSNFSNNLNIVIKNAIIPEKLLKEKFTNLFHYYQGKINFKIGQLSRETTSGEINPEYLEILNKYWGKKTFRNLKVYNQKALENDEKKIIEVSQGDIISDIVNQVEKCVEKKDFRDLFVTAPTGAGKSVMFQIPAIYLAKKYGLFTIVISPLIGLMKDQVNGLELRNYRYARTINSDISPIKKEEIIKEIEDYKCHILYLSPESLLSKSDLDYIIGNRKLGLFVVDEAHIVTTWGKQFRPDYWYLGDYIDKMRQSQLEKKQMDFIIATFTATAIYGGVENMYEETVQSLKLFDPITYLGYIKRDDIIIKIENTKAIKNREEYEFDKFEYLEKQINRCLILNKKMLIYFPTVQLINRFYTHCKIKKLSKYVTIYHGQLDAITKDENYEAFFSNEKKIMLATKAFGMGIDIDNIEVVSHFAPTGTVCDYVQEIGRVARNPRLTGEVIYNFKSNDFKHINKLHGLSTVKEYQLVEVIKKIYDLYKYERGRSIEGRKKVNQMLVDAECFTYIFDNGLSTEDDQINKVKTALLLIQKDFERRFAFSPFVVRPIPMFEVGYFEIDEKIQKKIIRRYGNIITVIDEQKNICLVSLKAIWEKDFSYELSFPKFKYQLYNRDQSLNPTYLNELIPALKIDIFFEKDYLITFNTMLNGIKSVFNEAIRSKKYYTVQELGEMLSLQTKLSIRQCVLMMDLTIAVLKKYSDEIFNCMNGRLYVPKISKDGTTKYSFLNNVQKFTKWFERGFNYINNHVEDDTLYLINNLTTNTFKEYLLLLGLLEAYKILTFKSLGGKNSQIYIYVNQTQTLHNIVSNPSNYKNRLVEMVAERHYISVEMLTYLFTNNFTSDEIWEYLEDYFLGKIPKEVISAYEKRTNNKLTMID</sequence>
<dbReference type="GO" id="GO:0003677">
    <property type="term" value="F:DNA binding"/>
    <property type="evidence" value="ECO:0007669"/>
    <property type="project" value="UniProtKB-KW"/>
</dbReference>
<dbReference type="Proteomes" id="UP001058072">
    <property type="component" value="Chromosome"/>
</dbReference>
<dbReference type="SUPFAM" id="SSF52540">
    <property type="entry name" value="P-loop containing nucleoside triphosphate hydrolases"/>
    <property type="match status" value="1"/>
</dbReference>
<keyword evidence="10" id="KW-0347">Helicase</keyword>
<evidence type="ECO:0000259" key="9">
    <source>
        <dbReference type="PROSITE" id="PS51194"/>
    </source>
</evidence>
<keyword evidence="4" id="KW-0238">DNA-binding</keyword>
<feature type="domain" description="Helicase ATP-binding" evidence="8">
    <location>
        <begin position="296"/>
        <end position="479"/>
    </location>
</feature>
<evidence type="ECO:0000256" key="6">
    <source>
        <dbReference type="ARBA" id="ARBA00034617"/>
    </source>
</evidence>
<comment type="catalytic activity">
    <reaction evidence="6">
        <text>Couples ATP hydrolysis with the unwinding of duplex DNA by translocating in the 3'-5' direction.</text>
        <dbReference type="EC" id="5.6.2.4"/>
    </reaction>
</comment>
<keyword evidence="10" id="KW-0378">Hydrolase</keyword>
<keyword evidence="5" id="KW-0413">Isomerase</keyword>
<dbReference type="InterPro" id="IPR001650">
    <property type="entry name" value="Helicase_C-like"/>
</dbReference>
<comment type="similarity">
    <text evidence="1">Belongs to the helicase family. RecQ subfamily.</text>
</comment>
<dbReference type="Pfam" id="PF00271">
    <property type="entry name" value="Helicase_C"/>
    <property type="match status" value="1"/>
</dbReference>
<dbReference type="GO" id="GO:0005524">
    <property type="term" value="F:ATP binding"/>
    <property type="evidence" value="ECO:0007669"/>
    <property type="project" value="UniProtKB-KW"/>
</dbReference>
<dbReference type="PANTHER" id="PTHR13710:SF105">
    <property type="entry name" value="ATP-DEPENDENT DNA HELICASE Q1"/>
    <property type="match status" value="1"/>
</dbReference>
<evidence type="ECO:0000256" key="1">
    <source>
        <dbReference type="ARBA" id="ARBA00005446"/>
    </source>
</evidence>
<dbReference type="GO" id="GO:0006281">
    <property type="term" value="P:DNA repair"/>
    <property type="evidence" value="ECO:0007669"/>
    <property type="project" value="TreeGrafter"/>
</dbReference>
<dbReference type="GO" id="GO:0043138">
    <property type="term" value="F:3'-5' DNA helicase activity"/>
    <property type="evidence" value="ECO:0007669"/>
    <property type="project" value="UniProtKB-EC"/>
</dbReference>
<dbReference type="PROSITE" id="PS51194">
    <property type="entry name" value="HELICASE_CTER"/>
    <property type="match status" value="1"/>
</dbReference>
<dbReference type="GO" id="GO:0005737">
    <property type="term" value="C:cytoplasm"/>
    <property type="evidence" value="ECO:0007669"/>
    <property type="project" value="TreeGrafter"/>
</dbReference>
<dbReference type="GO" id="GO:0006310">
    <property type="term" value="P:DNA recombination"/>
    <property type="evidence" value="ECO:0007669"/>
    <property type="project" value="TreeGrafter"/>
</dbReference>
<evidence type="ECO:0000259" key="8">
    <source>
        <dbReference type="PROSITE" id="PS51192"/>
    </source>
</evidence>
<keyword evidence="2" id="KW-0547">Nucleotide-binding</keyword>